<keyword evidence="4" id="KW-1185">Reference proteome</keyword>
<dbReference type="RefSeq" id="WP_204193256.1">
    <property type="nucleotide sequence ID" value="NZ_JAFEMC010000001.1"/>
</dbReference>
<proteinExistence type="inferred from homology"/>
<evidence type="ECO:0000256" key="1">
    <source>
        <dbReference type="ARBA" id="ARBA00007689"/>
    </source>
</evidence>
<dbReference type="SUPFAM" id="SSF54909">
    <property type="entry name" value="Dimeric alpha+beta barrel"/>
    <property type="match status" value="1"/>
</dbReference>
<comment type="caution">
    <text evidence="3">The sequence shown here is derived from an EMBL/GenBank/DDBJ whole genome shotgun (WGS) entry which is preliminary data.</text>
</comment>
<dbReference type="InterPro" id="IPR005545">
    <property type="entry name" value="YCII"/>
</dbReference>
<protein>
    <recommendedName>
        <fullName evidence="2">YCII-related domain-containing protein</fullName>
    </recommendedName>
</protein>
<name>A0ABS2D1W6_9SPHN</name>
<evidence type="ECO:0000313" key="3">
    <source>
        <dbReference type="EMBL" id="MBM6574890.1"/>
    </source>
</evidence>
<reference evidence="3 4" key="1">
    <citation type="submission" date="2020-12" db="EMBL/GenBank/DDBJ databases">
        <title>Sphingomonas sp.</title>
        <authorList>
            <person name="Kim M.K."/>
        </authorList>
    </citation>
    <scope>NUCLEOTIDE SEQUENCE [LARGE SCALE GENOMIC DNA]</scope>
    <source>
        <strain evidence="3 4">BT552</strain>
    </source>
</reference>
<evidence type="ECO:0000259" key="2">
    <source>
        <dbReference type="Pfam" id="PF03795"/>
    </source>
</evidence>
<sequence length="113" mass="12751">MRHKDVLNNAMPGIHMNHFFCKYIPPRSDFLDTLSAVEVELLMMQRYWQQGLAKKRRIVACGPVLDPNGAYGVALYTLSDDEEITALLADDPLMKAGLGVYECHPMLEVTALR</sequence>
<dbReference type="Proteomes" id="UP000763641">
    <property type="component" value="Unassembled WGS sequence"/>
</dbReference>
<organism evidence="3 4">
    <name type="scientific">Sphingomonas longa</name>
    <dbReference type="NCBI Taxonomy" id="2778730"/>
    <lineage>
        <taxon>Bacteria</taxon>
        <taxon>Pseudomonadati</taxon>
        <taxon>Pseudomonadota</taxon>
        <taxon>Alphaproteobacteria</taxon>
        <taxon>Sphingomonadales</taxon>
        <taxon>Sphingomonadaceae</taxon>
        <taxon>Sphingomonas</taxon>
    </lineage>
</organism>
<evidence type="ECO:0000313" key="4">
    <source>
        <dbReference type="Proteomes" id="UP000763641"/>
    </source>
</evidence>
<dbReference type="InterPro" id="IPR011008">
    <property type="entry name" value="Dimeric_a/b-barrel"/>
</dbReference>
<dbReference type="Pfam" id="PF03795">
    <property type="entry name" value="YCII"/>
    <property type="match status" value="1"/>
</dbReference>
<accession>A0ABS2D1W6</accession>
<feature type="domain" description="YCII-related" evidence="2">
    <location>
        <begin position="46"/>
        <end position="102"/>
    </location>
</feature>
<dbReference type="EMBL" id="JAFEMC010000001">
    <property type="protein sequence ID" value="MBM6574890.1"/>
    <property type="molecule type" value="Genomic_DNA"/>
</dbReference>
<comment type="similarity">
    <text evidence="1">Belongs to the YciI family.</text>
</comment>
<gene>
    <name evidence="3" type="ORF">ILT43_00780</name>
</gene>